<evidence type="ECO:0000256" key="5">
    <source>
        <dbReference type="ARBA" id="ARBA00023136"/>
    </source>
</evidence>
<feature type="transmembrane region" description="Helical" evidence="6">
    <location>
        <begin position="6"/>
        <end position="28"/>
    </location>
</feature>
<feature type="transmembrane region" description="Helical" evidence="6">
    <location>
        <begin position="144"/>
        <end position="170"/>
    </location>
</feature>
<dbReference type="OrthoDB" id="7874789at2"/>
<evidence type="ECO:0000256" key="2">
    <source>
        <dbReference type="ARBA" id="ARBA00022475"/>
    </source>
</evidence>
<dbReference type="EMBL" id="JPVN01000014">
    <property type="protein sequence ID" value="KGR77985.1"/>
    <property type="molecule type" value="Genomic_DNA"/>
</dbReference>
<name>A0A0A3I3A5_9BACL</name>
<proteinExistence type="predicted"/>
<protein>
    <submittedName>
        <fullName evidence="7">Lysine transporter LysE</fullName>
    </submittedName>
</protein>
<dbReference type="Proteomes" id="UP000030416">
    <property type="component" value="Unassembled WGS sequence"/>
</dbReference>
<evidence type="ECO:0000256" key="3">
    <source>
        <dbReference type="ARBA" id="ARBA00022692"/>
    </source>
</evidence>
<keyword evidence="4 6" id="KW-1133">Transmembrane helix</keyword>
<feature type="transmembrane region" description="Helical" evidence="6">
    <location>
        <begin position="182"/>
        <end position="203"/>
    </location>
</feature>
<dbReference type="GO" id="GO:0015171">
    <property type="term" value="F:amino acid transmembrane transporter activity"/>
    <property type="evidence" value="ECO:0007669"/>
    <property type="project" value="TreeGrafter"/>
</dbReference>
<dbReference type="RefSeq" id="WP_036187117.1">
    <property type="nucleotide sequence ID" value="NZ_AVDA01000014.1"/>
</dbReference>
<feature type="transmembrane region" description="Helical" evidence="6">
    <location>
        <begin position="40"/>
        <end position="61"/>
    </location>
</feature>
<keyword evidence="8" id="KW-1185">Reference proteome</keyword>
<keyword evidence="2" id="KW-1003">Cell membrane</keyword>
<comment type="subcellular location">
    <subcellularLocation>
        <location evidence="1">Cell membrane</location>
        <topology evidence="1">Multi-pass membrane protein</topology>
    </subcellularLocation>
</comment>
<organism evidence="7 8">
    <name type="scientific">Ureibacillus manganicus DSM 26584</name>
    <dbReference type="NCBI Taxonomy" id="1384049"/>
    <lineage>
        <taxon>Bacteria</taxon>
        <taxon>Bacillati</taxon>
        <taxon>Bacillota</taxon>
        <taxon>Bacilli</taxon>
        <taxon>Bacillales</taxon>
        <taxon>Caryophanaceae</taxon>
        <taxon>Ureibacillus</taxon>
    </lineage>
</organism>
<comment type="caution">
    <text evidence="7">The sequence shown here is derived from an EMBL/GenBank/DDBJ whole genome shotgun (WGS) entry which is preliminary data.</text>
</comment>
<evidence type="ECO:0000313" key="7">
    <source>
        <dbReference type="EMBL" id="KGR77985.1"/>
    </source>
</evidence>
<sequence length="204" mass="21648">MFGEILIKGLIIGFSIAAPVGPIGVLCIRRTLEHGRFVGFVSGLGAATADGVYGLIAGLGLTLITNFLVGQQWWLQLIGGAFLCYLGVKIFFSRPSNTSAKAKGTNPFTAYASTFFLTLTNPVTILSFIAIFSGLGIMDKYSTTLGLVLVLGIFLGSAIWWLLLSNIAGIVANRIEKSSLSLVNRISGLILLLFGLYGLIIGII</sequence>
<gene>
    <name evidence="7" type="ORF">CD29_12555</name>
</gene>
<evidence type="ECO:0000256" key="6">
    <source>
        <dbReference type="SAM" id="Phobius"/>
    </source>
</evidence>
<accession>A0A0A3I3A5</accession>
<dbReference type="eggNOG" id="COG1279">
    <property type="taxonomic scope" value="Bacteria"/>
</dbReference>
<evidence type="ECO:0000313" key="8">
    <source>
        <dbReference type="Proteomes" id="UP000030416"/>
    </source>
</evidence>
<feature type="transmembrane region" description="Helical" evidence="6">
    <location>
        <begin position="73"/>
        <end position="92"/>
    </location>
</feature>
<evidence type="ECO:0000256" key="1">
    <source>
        <dbReference type="ARBA" id="ARBA00004651"/>
    </source>
</evidence>
<feature type="transmembrane region" description="Helical" evidence="6">
    <location>
        <begin position="113"/>
        <end position="138"/>
    </location>
</feature>
<dbReference type="PANTHER" id="PTHR30086">
    <property type="entry name" value="ARGININE EXPORTER PROTEIN ARGO"/>
    <property type="match status" value="1"/>
</dbReference>
<reference evidence="7 8" key="1">
    <citation type="submission" date="2014-02" db="EMBL/GenBank/DDBJ databases">
        <title>Draft genome sequence of Lysinibacillus manganicus DSM 26584T.</title>
        <authorList>
            <person name="Zhang F."/>
            <person name="Wang G."/>
            <person name="Zhang L."/>
        </authorList>
    </citation>
    <scope>NUCLEOTIDE SEQUENCE [LARGE SCALE GENOMIC DNA]</scope>
    <source>
        <strain evidence="7 8">DSM 26584</strain>
    </source>
</reference>
<evidence type="ECO:0000256" key="4">
    <source>
        <dbReference type="ARBA" id="ARBA00022989"/>
    </source>
</evidence>
<dbReference type="PANTHER" id="PTHR30086:SF20">
    <property type="entry name" value="ARGININE EXPORTER PROTEIN ARGO-RELATED"/>
    <property type="match status" value="1"/>
</dbReference>
<keyword evidence="5 6" id="KW-0472">Membrane</keyword>
<dbReference type="InterPro" id="IPR001123">
    <property type="entry name" value="LeuE-type"/>
</dbReference>
<dbReference type="AlphaFoldDB" id="A0A0A3I3A5"/>
<keyword evidence="3 6" id="KW-0812">Transmembrane</keyword>
<dbReference type="Pfam" id="PF01810">
    <property type="entry name" value="LysE"/>
    <property type="match status" value="1"/>
</dbReference>
<dbReference type="GO" id="GO:0005886">
    <property type="term" value="C:plasma membrane"/>
    <property type="evidence" value="ECO:0007669"/>
    <property type="project" value="UniProtKB-SubCell"/>
</dbReference>